<comment type="caution">
    <text evidence="3">The sequence shown here is derived from an EMBL/GenBank/DDBJ whole genome shotgun (WGS) entry which is preliminary data.</text>
</comment>
<dbReference type="Proteomes" id="UP000518752">
    <property type="component" value="Unassembled WGS sequence"/>
</dbReference>
<dbReference type="EMBL" id="JAACJN010000072">
    <property type="protein sequence ID" value="KAF5378979.1"/>
    <property type="molecule type" value="Genomic_DNA"/>
</dbReference>
<keyword evidence="4" id="KW-1185">Reference proteome</keyword>
<dbReference type="OrthoDB" id="2749098at2759"/>
<organism evidence="3 4">
    <name type="scientific">Collybiopsis confluens</name>
    <dbReference type="NCBI Taxonomy" id="2823264"/>
    <lineage>
        <taxon>Eukaryota</taxon>
        <taxon>Fungi</taxon>
        <taxon>Dikarya</taxon>
        <taxon>Basidiomycota</taxon>
        <taxon>Agaricomycotina</taxon>
        <taxon>Agaricomycetes</taxon>
        <taxon>Agaricomycetidae</taxon>
        <taxon>Agaricales</taxon>
        <taxon>Marasmiineae</taxon>
        <taxon>Omphalotaceae</taxon>
        <taxon>Collybiopsis</taxon>
    </lineage>
</organism>
<reference evidence="3 4" key="1">
    <citation type="journal article" date="2020" name="ISME J.">
        <title>Uncovering the hidden diversity of litter-decomposition mechanisms in mushroom-forming fungi.</title>
        <authorList>
            <person name="Floudas D."/>
            <person name="Bentzer J."/>
            <person name="Ahren D."/>
            <person name="Johansson T."/>
            <person name="Persson P."/>
            <person name="Tunlid A."/>
        </authorList>
    </citation>
    <scope>NUCLEOTIDE SEQUENCE [LARGE SCALE GENOMIC DNA]</scope>
    <source>
        <strain evidence="3 4">CBS 406.79</strain>
    </source>
</reference>
<feature type="transmembrane region" description="Helical" evidence="1">
    <location>
        <begin position="40"/>
        <end position="61"/>
    </location>
</feature>
<evidence type="ECO:0000313" key="4">
    <source>
        <dbReference type="Proteomes" id="UP000518752"/>
    </source>
</evidence>
<keyword evidence="1" id="KW-0472">Membrane</keyword>
<protein>
    <recommendedName>
        <fullName evidence="2">DUF6533 domain-containing protein</fullName>
    </recommendedName>
</protein>
<dbReference type="Pfam" id="PF20151">
    <property type="entry name" value="DUF6533"/>
    <property type="match status" value="1"/>
</dbReference>
<gene>
    <name evidence="3" type="ORF">D9757_009125</name>
</gene>
<dbReference type="InterPro" id="IPR045340">
    <property type="entry name" value="DUF6533"/>
</dbReference>
<keyword evidence="1" id="KW-0812">Transmembrane</keyword>
<feature type="domain" description="DUF6533" evidence="2">
    <location>
        <begin position="12"/>
        <end position="51"/>
    </location>
</feature>
<dbReference type="AlphaFoldDB" id="A0A8H5H957"/>
<proteinExistence type="predicted"/>
<accession>A0A8H5H957</accession>
<evidence type="ECO:0000259" key="2">
    <source>
        <dbReference type="Pfam" id="PF20151"/>
    </source>
</evidence>
<keyword evidence="1" id="KW-1133">Transmembrane helix</keyword>
<feature type="transmembrane region" description="Helical" evidence="1">
    <location>
        <begin position="81"/>
        <end position="101"/>
    </location>
</feature>
<sequence>MKCSMRDPEIYTALWVADYFETLSTEVETIWGKKLTGTSVLFIFNRYSFLLILVVNLVIRLPGASGDRGFDNQWLGLLAQSVYAISSKSRLVLVPAALLIVSRLAMDIIDHANDWNFKSSKTMATLIQLLTKTNLNLGKYIDQ</sequence>
<name>A0A8H5H957_9AGAR</name>
<evidence type="ECO:0000313" key="3">
    <source>
        <dbReference type="EMBL" id="KAF5378979.1"/>
    </source>
</evidence>
<evidence type="ECO:0000256" key="1">
    <source>
        <dbReference type="SAM" id="Phobius"/>
    </source>
</evidence>